<organism evidence="1">
    <name type="scientific">Roseihalotalea indica</name>
    <dbReference type="NCBI Taxonomy" id="2867963"/>
    <lineage>
        <taxon>Bacteria</taxon>
        <taxon>Pseudomonadati</taxon>
        <taxon>Bacteroidota</taxon>
        <taxon>Cytophagia</taxon>
        <taxon>Cytophagales</taxon>
        <taxon>Catalimonadaceae</taxon>
        <taxon>Roseihalotalea</taxon>
    </lineage>
</organism>
<evidence type="ECO:0000313" key="1">
    <source>
        <dbReference type="EMBL" id="WKN37041.1"/>
    </source>
</evidence>
<reference evidence="1" key="1">
    <citation type="journal article" date="2023" name="Comput. Struct. Biotechnol. J.">
        <title>Discovery of a novel marine Bacteroidetes with a rich repertoire of carbohydrate-active enzymes.</title>
        <authorList>
            <person name="Chen B."/>
            <person name="Liu G."/>
            <person name="Chen Q."/>
            <person name="Wang H."/>
            <person name="Liu L."/>
            <person name="Tang K."/>
        </authorList>
    </citation>
    <scope>NUCLEOTIDE SEQUENCE</scope>
    <source>
        <strain evidence="1">TK19036</strain>
    </source>
</reference>
<reference evidence="1" key="2">
    <citation type="journal article" date="2024" name="Antonie Van Leeuwenhoek">
        <title>Roseihalotalea indica gen. nov., sp. nov., a halophilic Bacteroidetes from mesopelagic Southwest Indian Ocean with higher carbohydrate metabolic potential.</title>
        <authorList>
            <person name="Chen B."/>
            <person name="Zhang M."/>
            <person name="Lin D."/>
            <person name="Ye J."/>
            <person name="Tang K."/>
        </authorList>
    </citation>
    <scope>NUCLEOTIDE SEQUENCE</scope>
    <source>
        <strain evidence="1">TK19036</strain>
    </source>
</reference>
<dbReference type="EMBL" id="CP120682">
    <property type="protein sequence ID" value="WKN37041.1"/>
    <property type="molecule type" value="Genomic_DNA"/>
</dbReference>
<dbReference type="AlphaFoldDB" id="A0AA49GNH7"/>
<name>A0AA49GNH7_9BACT</name>
<accession>A0AA49GNH7</accession>
<protein>
    <submittedName>
        <fullName evidence="1">Uncharacterized protein</fullName>
    </submittedName>
</protein>
<sequence>MRKFLNTYKPFSILWVCIPIAILWLSSGIEDRLIGKGENQPKASAVADTTDPLFAVSAGFSVQYASLDLSMDLRYTLDDYTAQVHLYHQDDLLEISNRKGSLLQVQYTEGESMPVNTGSKLSAHSLAGYCEIVLPSDQEVVITSNSIEAHELEDSQYGLFHEK</sequence>
<proteinExistence type="predicted"/>
<gene>
    <name evidence="1" type="ORF">K4G66_32240</name>
</gene>